<dbReference type="Pfam" id="PF00440">
    <property type="entry name" value="TetR_N"/>
    <property type="match status" value="1"/>
</dbReference>
<dbReference type="PANTHER" id="PTHR43479:SF8">
    <property type="entry name" value="TRANSCRIPTIONAL REGULATOR, TETR FAMILY"/>
    <property type="match status" value="1"/>
</dbReference>
<evidence type="ECO:0000256" key="1">
    <source>
        <dbReference type="ARBA" id="ARBA00023125"/>
    </source>
</evidence>
<sequence length="209" mass="23983">MAERGRPKGANGEESRALLLKVAANEFAQNGYHNTKVSSIVKGANLSQPAFYLYFKNKEAIFEELEDLFHLRMIEFTKKSRLEPNLQLSTLKERIVYGLQNLLEYLAKNPDLTRIGFYISTRAGELKKQLVNEIKENLDFEVSLGYFRKDVDTQMVAESLIGMIERLTFSQLLSKQKEPAQIANNIVNLLLYGILETQLFLGDKNEQTW</sequence>
<accession>A0A285TG53</accession>
<dbReference type="PROSITE" id="PS50977">
    <property type="entry name" value="HTH_TETR_2"/>
    <property type="match status" value="1"/>
</dbReference>
<dbReference type="InterPro" id="IPR050624">
    <property type="entry name" value="HTH-type_Tx_Regulator"/>
</dbReference>
<dbReference type="Gene3D" id="1.10.357.10">
    <property type="entry name" value="Tetracycline Repressor, domain 2"/>
    <property type="match status" value="1"/>
</dbReference>
<dbReference type="InterPro" id="IPR036271">
    <property type="entry name" value="Tet_transcr_reg_TetR-rel_C_sf"/>
</dbReference>
<protein>
    <submittedName>
        <fullName evidence="4">TetR family transcriptional regulator</fullName>
    </submittedName>
</protein>
<gene>
    <name evidence="4" type="ORF">SAMN05880501_1116</name>
</gene>
<dbReference type="OrthoDB" id="9812484at2"/>
<dbReference type="Proteomes" id="UP000219636">
    <property type="component" value="Unassembled WGS sequence"/>
</dbReference>
<dbReference type="PANTHER" id="PTHR43479">
    <property type="entry name" value="ACREF/ENVCD OPERON REPRESSOR-RELATED"/>
    <property type="match status" value="1"/>
</dbReference>
<dbReference type="GO" id="GO:0003677">
    <property type="term" value="F:DNA binding"/>
    <property type="evidence" value="ECO:0007669"/>
    <property type="project" value="UniProtKB-UniRule"/>
</dbReference>
<dbReference type="PRINTS" id="PR00455">
    <property type="entry name" value="HTHTETR"/>
</dbReference>
<dbReference type="AlphaFoldDB" id="A0A285TG53"/>
<feature type="DNA-binding region" description="H-T-H motif" evidence="2">
    <location>
        <begin position="36"/>
        <end position="55"/>
    </location>
</feature>
<organism evidence="4 5">
    <name type="scientific">Ureibacillus xyleni</name>
    <dbReference type="NCBI Taxonomy" id="614648"/>
    <lineage>
        <taxon>Bacteria</taxon>
        <taxon>Bacillati</taxon>
        <taxon>Bacillota</taxon>
        <taxon>Bacilli</taxon>
        <taxon>Bacillales</taxon>
        <taxon>Caryophanaceae</taxon>
        <taxon>Ureibacillus</taxon>
    </lineage>
</organism>
<dbReference type="Gene3D" id="1.10.10.60">
    <property type="entry name" value="Homeodomain-like"/>
    <property type="match status" value="1"/>
</dbReference>
<evidence type="ECO:0000256" key="2">
    <source>
        <dbReference type="PROSITE-ProRule" id="PRU00335"/>
    </source>
</evidence>
<reference evidence="5" key="1">
    <citation type="submission" date="2017-08" db="EMBL/GenBank/DDBJ databases">
        <authorList>
            <person name="Varghese N."/>
            <person name="Submissions S."/>
        </authorList>
    </citation>
    <scope>NUCLEOTIDE SEQUENCE [LARGE SCALE GENOMIC DNA]</scope>
    <source>
        <strain evidence="5">JC22</strain>
    </source>
</reference>
<name>A0A285TG53_9BACL</name>
<dbReference type="SUPFAM" id="SSF48498">
    <property type="entry name" value="Tetracyclin repressor-like, C-terminal domain"/>
    <property type="match status" value="1"/>
</dbReference>
<feature type="domain" description="HTH tetR-type" evidence="3">
    <location>
        <begin position="13"/>
        <end position="73"/>
    </location>
</feature>
<evidence type="ECO:0000313" key="5">
    <source>
        <dbReference type="Proteomes" id="UP000219636"/>
    </source>
</evidence>
<dbReference type="RefSeq" id="WP_097074382.1">
    <property type="nucleotide sequence ID" value="NZ_OBMQ01000011.1"/>
</dbReference>
<keyword evidence="5" id="KW-1185">Reference proteome</keyword>
<dbReference type="EMBL" id="OBMQ01000011">
    <property type="protein sequence ID" value="SOC19489.1"/>
    <property type="molecule type" value="Genomic_DNA"/>
</dbReference>
<evidence type="ECO:0000259" key="3">
    <source>
        <dbReference type="PROSITE" id="PS50977"/>
    </source>
</evidence>
<proteinExistence type="predicted"/>
<dbReference type="SUPFAM" id="SSF46689">
    <property type="entry name" value="Homeodomain-like"/>
    <property type="match status" value="1"/>
</dbReference>
<dbReference type="InterPro" id="IPR001647">
    <property type="entry name" value="HTH_TetR"/>
</dbReference>
<evidence type="ECO:0000313" key="4">
    <source>
        <dbReference type="EMBL" id="SOC19489.1"/>
    </source>
</evidence>
<dbReference type="InterPro" id="IPR009057">
    <property type="entry name" value="Homeodomain-like_sf"/>
</dbReference>
<keyword evidence="1 2" id="KW-0238">DNA-binding</keyword>